<evidence type="ECO:0000313" key="1">
    <source>
        <dbReference type="EMBL" id="GMN38449.1"/>
    </source>
</evidence>
<dbReference type="Proteomes" id="UP001187192">
    <property type="component" value="Unassembled WGS sequence"/>
</dbReference>
<gene>
    <name evidence="1" type="ORF">TIFTF001_007684</name>
</gene>
<reference evidence="1" key="1">
    <citation type="submission" date="2023-07" db="EMBL/GenBank/DDBJ databases">
        <title>draft genome sequence of fig (Ficus carica).</title>
        <authorList>
            <person name="Takahashi T."/>
            <person name="Nishimura K."/>
        </authorList>
    </citation>
    <scope>NUCLEOTIDE SEQUENCE</scope>
</reference>
<keyword evidence="2" id="KW-1185">Reference proteome</keyword>
<dbReference type="AlphaFoldDB" id="A0AA87ZRN7"/>
<sequence length="57" mass="6381">MPMQPPATTKVIDVAINPLSSSYIITGQHRRYLVDIVEFNITVPSTHYGTQWTPTGH</sequence>
<protein>
    <submittedName>
        <fullName evidence="1">Uncharacterized protein</fullName>
    </submittedName>
</protein>
<evidence type="ECO:0000313" key="2">
    <source>
        <dbReference type="Proteomes" id="UP001187192"/>
    </source>
</evidence>
<dbReference type="EMBL" id="BTGU01000008">
    <property type="protein sequence ID" value="GMN38449.1"/>
    <property type="molecule type" value="Genomic_DNA"/>
</dbReference>
<proteinExistence type="predicted"/>
<name>A0AA87ZRN7_FICCA</name>
<organism evidence="1 2">
    <name type="scientific">Ficus carica</name>
    <name type="common">Common fig</name>
    <dbReference type="NCBI Taxonomy" id="3494"/>
    <lineage>
        <taxon>Eukaryota</taxon>
        <taxon>Viridiplantae</taxon>
        <taxon>Streptophyta</taxon>
        <taxon>Embryophyta</taxon>
        <taxon>Tracheophyta</taxon>
        <taxon>Spermatophyta</taxon>
        <taxon>Magnoliopsida</taxon>
        <taxon>eudicotyledons</taxon>
        <taxon>Gunneridae</taxon>
        <taxon>Pentapetalae</taxon>
        <taxon>rosids</taxon>
        <taxon>fabids</taxon>
        <taxon>Rosales</taxon>
        <taxon>Moraceae</taxon>
        <taxon>Ficeae</taxon>
        <taxon>Ficus</taxon>
    </lineage>
</organism>
<accession>A0AA87ZRN7</accession>
<comment type="caution">
    <text evidence="1">The sequence shown here is derived from an EMBL/GenBank/DDBJ whole genome shotgun (WGS) entry which is preliminary data.</text>
</comment>
<dbReference type="Gramene" id="FCD_00025810-RA">
    <property type="protein sequence ID" value="FCD_00025810-RA:cds"/>
    <property type="gene ID" value="FCD_00025810"/>
</dbReference>